<dbReference type="EMBL" id="FSRU01000002">
    <property type="protein sequence ID" value="SIO59101.1"/>
    <property type="molecule type" value="Genomic_DNA"/>
</dbReference>
<dbReference type="Proteomes" id="UP000185151">
    <property type="component" value="Unassembled WGS sequence"/>
</dbReference>
<evidence type="ECO:0000313" key="1">
    <source>
        <dbReference type="EMBL" id="SIO59101.1"/>
    </source>
</evidence>
<gene>
    <name evidence="1" type="ORF">SAMN05444165_4394</name>
</gene>
<name>A0A1N6KRE0_9BURK</name>
<protein>
    <submittedName>
        <fullName evidence="1">Uncharacterized protein</fullName>
    </submittedName>
</protein>
<reference evidence="1 2" key="1">
    <citation type="submission" date="2016-11" db="EMBL/GenBank/DDBJ databases">
        <authorList>
            <person name="Jaros S."/>
            <person name="Januszkiewicz K."/>
            <person name="Wedrychowicz H."/>
        </authorList>
    </citation>
    <scope>NUCLEOTIDE SEQUENCE [LARGE SCALE GENOMIC DNA]</scope>
    <source>
        <strain evidence="1 2">GAS95</strain>
    </source>
</reference>
<keyword evidence="2" id="KW-1185">Reference proteome</keyword>
<dbReference type="OrthoDB" id="9104048at2"/>
<sequence>MARQIPPDNRHLRDNEPLRDGTSLMAFLHVLKKAHIELDGHAQAHQRFQRVTTRGEARQYIEDLMPPLLAERDRQRRARR</sequence>
<proteinExistence type="predicted"/>
<dbReference type="RefSeq" id="WP_074299146.1">
    <property type="nucleotide sequence ID" value="NZ_FSRU01000002.1"/>
</dbReference>
<organism evidence="1 2">
    <name type="scientific">Paraburkholderia phenazinium</name>
    <dbReference type="NCBI Taxonomy" id="60549"/>
    <lineage>
        <taxon>Bacteria</taxon>
        <taxon>Pseudomonadati</taxon>
        <taxon>Pseudomonadota</taxon>
        <taxon>Betaproteobacteria</taxon>
        <taxon>Burkholderiales</taxon>
        <taxon>Burkholderiaceae</taxon>
        <taxon>Paraburkholderia</taxon>
    </lineage>
</organism>
<dbReference type="AlphaFoldDB" id="A0A1N6KRE0"/>
<evidence type="ECO:0000313" key="2">
    <source>
        <dbReference type="Proteomes" id="UP000185151"/>
    </source>
</evidence>
<accession>A0A1N6KRE0</accession>